<evidence type="ECO:0000256" key="8">
    <source>
        <dbReference type="PIRSR" id="PIRSR608901-2"/>
    </source>
</evidence>
<evidence type="ECO:0000256" key="2">
    <source>
        <dbReference type="ARBA" id="ARBA00009780"/>
    </source>
</evidence>
<feature type="binding site" evidence="7">
    <location>
        <position position="28"/>
    </location>
    <ligand>
        <name>Ca(2+)</name>
        <dbReference type="ChEBI" id="CHEBI:29108"/>
    </ligand>
</feature>
<evidence type="ECO:0000313" key="10">
    <source>
        <dbReference type="EMBL" id="PIL31375.1"/>
    </source>
</evidence>
<name>A0A2G8SC79_9APHY</name>
<dbReference type="GO" id="GO:0005789">
    <property type="term" value="C:endoplasmic reticulum membrane"/>
    <property type="evidence" value="ECO:0007669"/>
    <property type="project" value="TreeGrafter"/>
</dbReference>
<dbReference type="OrthoDB" id="187171at2759"/>
<evidence type="ECO:0000256" key="6">
    <source>
        <dbReference type="ARBA" id="ARBA00023136"/>
    </source>
</evidence>
<proteinExistence type="inferred from homology"/>
<comment type="subcellular location">
    <subcellularLocation>
        <location evidence="1">Membrane</location>
        <topology evidence="1">Multi-pass membrane protein</topology>
    </subcellularLocation>
</comment>
<feature type="transmembrane region" description="Helical" evidence="9">
    <location>
        <begin position="152"/>
        <end position="173"/>
    </location>
</feature>
<feature type="binding site" evidence="8">
    <location>
        <position position="240"/>
    </location>
    <ligand>
        <name>Zn(2+)</name>
        <dbReference type="ChEBI" id="CHEBI:29105"/>
        <note>catalytic</note>
    </ligand>
</feature>
<dbReference type="Pfam" id="PF05875">
    <property type="entry name" value="Ceramidase"/>
    <property type="match status" value="1"/>
</dbReference>
<keyword evidence="7" id="KW-0106">Calcium</keyword>
<feature type="binding site" evidence="7">
    <location>
        <position position="25"/>
    </location>
    <ligand>
        <name>Ca(2+)</name>
        <dbReference type="ChEBI" id="CHEBI:29108"/>
    </ligand>
</feature>
<keyword evidence="3 9" id="KW-0812">Transmembrane</keyword>
<dbReference type="InterPro" id="IPR008901">
    <property type="entry name" value="ACER"/>
</dbReference>
<keyword evidence="5 9" id="KW-1133">Transmembrane helix</keyword>
<protein>
    <submittedName>
        <fullName evidence="10">Uncharacterized protein</fullName>
    </submittedName>
</protein>
<evidence type="ECO:0000313" key="11">
    <source>
        <dbReference type="Proteomes" id="UP000230002"/>
    </source>
</evidence>
<dbReference type="GO" id="GO:0016811">
    <property type="term" value="F:hydrolase activity, acting on carbon-nitrogen (but not peptide) bonds, in linear amides"/>
    <property type="evidence" value="ECO:0007669"/>
    <property type="project" value="InterPro"/>
</dbReference>
<evidence type="ECO:0000256" key="1">
    <source>
        <dbReference type="ARBA" id="ARBA00004141"/>
    </source>
</evidence>
<feature type="binding site" evidence="8">
    <location>
        <position position="236"/>
    </location>
    <ligand>
        <name>Zn(2+)</name>
        <dbReference type="ChEBI" id="CHEBI:29105"/>
        <note>catalytic</note>
    </ligand>
</feature>
<dbReference type="PANTHER" id="PTHR46187">
    <property type="entry name" value="ALKALINE CERAMIDASE 3"/>
    <property type="match status" value="1"/>
</dbReference>
<keyword evidence="11" id="KW-1185">Reference proteome</keyword>
<gene>
    <name evidence="10" type="ORF">GSI_06075</name>
</gene>
<evidence type="ECO:0000256" key="5">
    <source>
        <dbReference type="ARBA" id="ARBA00022989"/>
    </source>
</evidence>
<dbReference type="Proteomes" id="UP000230002">
    <property type="component" value="Unassembled WGS sequence"/>
</dbReference>
<keyword evidence="4" id="KW-0378">Hydrolase</keyword>
<keyword evidence="8" id="KW-0862">Zinc</keyword>
<evidence type="ECO:0000256" key="9">
    <source>
        <dbReference type="SAM" id="Phobius"/>
    </source>
</evidence>
<feature type="binding site" evidence="7">
    <location>
        <position position="39"/>
    </location>
    <ligand>
        <name>Ca(2+)</name>
        <dbReference type="ChEBI" id="CHEBI:29108"/>
    </ligand>
</feature>
<reference evidence="10 11" key="1">
    <citation type="journal article" date="2015" name="Sci. Rep.">
        <title>Chromosome-level genome map provides insights into diverse defense mechanisms in the medicinal fungus Ganoderma sinense.</title>
        <authorList>
            <person name="Zhu Y."/>
            <person name="Xu J."/>
            <person name="Sun C."/>
            <person name="Zhou S."/>
            <person name="Xu H."/>
            <person name="Nelson D.R."/>
            <person name="Qian J."/>
            <person name="Song J."/>
            <person name="Luo H."/>
            <person name="Xiang L."/>
            <person name="Li Y."/>
            <person name="Xu Z."/>
            <person name="Ji A."/>
            <person name="Wang L."/>
            <person name="Lu S."/>
            <person name="Hayward A."/>
            <person name="Sun W."/>
            <person name="Li X."/>
            <person name="Schwartz D.C."/>
            <person name="Wang Y."/>
            <person name="Chen S."/>
        </authorList>
    </citation>
    <scope>NUCLEOTIDE SEQUENCE [LARGE SCALE GENOMIC DNA]</scope>
    <source>
        <strain evidence="10 11">ZZ0214-1</strain>
    </source>
</reference>
<feature type="transmembrane region" description="Helical" evidence="9">
    <location>
        <begin position="70"/>
        <end position="90"/>
    </location>
</feature>
<sequence>MALNTTANALLAAHAFWGPVTATLDWCEVNYQFSRYIAEVANSFSNLFTIGLAVYGAAQSVTENLPPRYLVGYAGFALVGLGSFIFHATLLFEAQLMDELPMVYVASYCCAILFDTTRGFDLRESNASQLGLIFTVFNVLFTWSYYVSRNPVYHQVVFAILMFTTTFRTVYLLRNGEVSKRLPQEQRSTIARLFSSGAATFAFGFLIWNLDNVFCSNITRWKQSVGWPAAFLLEGHSWWHILTATGTYLMLIGNTCESCRWSLALAVLLKSSLDLTLCIKDDHNNYTVTKKLGIPRIQRVQKIKTQ</sequence>
<keyword evidence="7" id="KW-0479">Metal-binding</keyword>
<feature type="binding site" evidence="7">
    <location>
        <position position="26"/>
    </location>
    <ligand>
        <name>Ca(2+)</name>
        <dbReference type="ChEBI" id="CHEBI:29108"/>
    </ligand>
</feature>
<evidence type="ECO:0000256" key="4">
    <source>
        <dbReference type="ARBA" id="ARBA00022801"/>
    </source>
</evidence>
<dbReference type="PANTHER" id="PTHR46187:SF3">
    <property type="entry name" value="ALKALINE CERAMIDASE 3"/>
    <property type="match status" value="1"/>
</dbReference>
<keyword evidence="6 9" id="KW-0472">Membrane</keyword>
<comment type="caution">
    <text evidence="10">The sequence shown here is derived from an EMBL/GenBank/DDBJ whole genome shotgun (WGS) entry which is preliminary data.</text>
</comment>
<dbReference type="GO" id="GO:0046872">
    <property type="term" value="F:metal ion binding"/>
    <property type="evidence" value="ECO:0007669"/>
    <property type="project" value="UniProtKB-KW"/>
</dbReference>
<evidence type="ECO:0000256" key="7">
    <source>
        <dbReference type="PIRSR" id="PIRSR608901-1"/>
    </source>
</evidence>
<dbReference type="GO" id="GO:0046514">
    <property type="term" value="P:ceramide catabolic process"/>
    <property type="evidence" value="ECO:0007669"/>
    <property type="project" value="TreeGrafter"/>
</dbReference>
<feature type="transmembrane region" description="Helical" evidence="9">
    <location>
        <begin position="193"/>
        <end position="210"/>
    </location>
</feature>
<feature type="transmembrane region" description="Helical" evidence="9">
    <location>
        <begin position="40"/>
        <end position="58"/>
    </location>
</feature>
<dbReference type="EMBL" id="AYKW01000012">
    <property type="protein sequence ID" value="PIL31375.1"/>
    <property type="molecule type" value="Genomic_DNA"/>
</dbReference>
<evidence type="ECO:0000256" key="3">
    <source>
        <dbReference type="ARBA" id="ARBA00022692"/>
    </source>
</evidence>
<feature type="transmembrane region" description="Helical" evidence="9">
    <location>
        <begin position="127"/>
        <end position="146"/>
    </location>
</feature>
<comment type="similarity">
    <text evidence="2">Belongs to the alkaline ceramidase family.</text>
</comment>
<accession>A0A2G8SC79</accession>
<feature type="binding site" evidence="7">
    <location>
        <position position="30"/>
    </location>
    <ligand>
        <name>Ca(2+)</name>
        <dbReference type="ChEBI" id="CHEBI:29108"/>
    </ligand>
</feature>
<dbReference type="AlphaFoldDB" id="A0A2G8SC79"/>
<dbReference type="STRING" id="1077348.A0A2G8SC79"/>
<dbReference type="GO" id="GO:0046513">
    <property type="term" value="P:ceramide biosynthetic process"/>
    <property type="evidence" value="ECO:0007669"/>
    <property type="project" value="TreeGrafter"/>
</dbReference>
<feature type="binding site" evidence="8">
    <location>
        <position position="87"/>
    </location>
    <ligand>
        <name>Zn(2+)</name>
        <dbReference type="ChEBI" id="CHEBI:29105"/>
        <note>catalytic</note>
    </ligand>
</feature>
<comment type="cofactor">
    <cofactor evidence="8">
        <name>Zn(2+)</name>
        <dbReference type="ChEBI" id="CHEBI:29105"/>
    </cofactor>
</comment>
<organism evidence="10 11">
    <name type="scientific">Ganoderma sinense ZZ0214-1</name>
    <dbReference type="NCBI Taxonomy" id="1077348"/>
    <lineage>
        <taxon>Eukaryota</taxon>
        <taxon>Fungi</taxon>
        <taxon>Dikarya</taxon>
        <taxon>Basidiomycota</taxon>
        <taxon>Agaricomycotina</taxon>
        <taxon>Agaricomycetes</taxon>
        <taxon>Polyporales</taxon>
        <taxon>Polyporaceae</taxon>
        <taxon>Ganoderma</taxon>
    </lineage>
</organism>